<evidence type="ECO:0000256" key="1">
    <source>
        <dbReference type="ARBA" id="ARBA00005054"/>
    </source>
</evidence>
<keyword evidence="3 4" id="KW-0658">Purine biosynthesis</keyword>
<dbReference type="Gene3D" id="3.90.1150.30">
    <property type="match status" value="1"/>
</dbReference>
<dbReference type="RefSeq" id="WP_066517345.1">
    <property type="nucleotide sequence ID" value="NZ_AP017655.1"/>
</dbReference>
<feature type="binding site" evidence="4">
    <location>
        <begin position="91"/>
        <end position="94"/>
    </location>
    <ligand>
        <name>(6R)-10-formyltetrahydrofolate</name>
        <dbReference type="ChEBI" id="CHEBI:195366"/>
    </ligand>
</feature>
<dbReference type="InterPro" id="IPR004607">
    <property type="entry name" value="GART"/>
</dbReference>
<dbReference type="OrthoDB" id="9806170at2"/>
<comment type="similarity">
    <text evidence="4">Belongs to the GART family.</text>
</comment>
<dbReference type="GO" id="GO:0006189">
    <property type="term" value="P:'de novo' IMP biosynthetic process"/>
    <property type="evidence" value="ECO:0007669"/>
    <property type="project" value="UniProtKB-UniRule"/>
</dbReference>
<feature type="binding site" evidence="4">
    <location>
        <position position="108"/>
    </location>
    <ligand>
        <name>(6R)-10-formyltetrahydrofolate</name>
        <dbReference type="ChEBI" id="CHEBI:195366"/>
    </ligand>
</feature>
<dbReference type="KEGG" id="sclo:SCLO_1018390"/>
<dbReference type="InterPro" id="IPR036477">
    <property type="entry name" value="Formyl_transf_N_sf"/>
</dbReference>
<evidence type="ECO:0000313" key="7">
    <source>
        <dbReference type="Proteomes" id="UP000218272"/>
    </source>
</evidence>
<accession>A0A1E1F2Y3</accession>
<feature type="binding site" evidence="4">
    <location>
        <position position="66"/>
    </location>
    <ligand>
        <name>(6R)-10-formyltetrahydrofolate</name>
        <dbReference type="ChEBI" id="CHEBI:195366"/>
    </ligand>
</feature>
<feature type="site" description="Raises pKa of active site His" evidence="4">
    <location>
        <position position="146"/>
    </location>
</feature>
<dbReference type="CDD" id="cd08645">
    <property type="entry name" value="FMT_core_GART"/>
    <property type="match status" value="1"/>
</dbReference>
<evidence type="ECO:0000256" key="4">
    <source>
        <dbReference type="HAMAP-Rule" id="MF_01930"/>
    </source>
</evidence>
<keyword evidence="2 4" id="KW-0808">Transferase</keyword>
<dbReference type="EC" id="2.1.2.2" evidence="4"/>
<keyword evidence="7" id="KW-1185">Reference proteome</keyword>
<dbReference type="SUPFAM" id="SSF142906">
    <property type="entry name" value="YjbR-like"/>
    <property type="match status" value="1"/>
</dbReference>
<dbReference type="GO" id="GO:0005829">
    <property type="term" value="C:cytosol"/>
    <property type="evidence" value="ECO:0007669"/>
    <property type="project" value="TreeGrafter"/>
</dbReference>
<dbReference type="InterPro" id="IPR038056">
    <property type="entry name" value="YjbR-like_sf"/>
</dbReference>
<dbReference type="Pfam" id="PF04237">
    <property type="entry name" value="YjbR"/>
    <property type="match status" value="1"/>
</dbReference>
<dbReference type="Pfam" id="PF00551">
    <property type="entry name" value="Formyl_trans_N"/>
    <property type="match status" value="1"/>
</dbReference>
<dbReference type="PANTHER" id="PTHR43369:SF2">
    <property type="entry name" value="PHOSPHORIBOSYLGLYCINAMIDE FORMYLTRANSFERASE"/>
    <property type="match status" value="1"/>
</dbReference>
<dbReference type="InterPro" id="IPR058532">
    <property type="entry name" value="YjbR/MT2646/Rv2570-like"/>
</dbReference>
<dbReference type="PANTHER" id="PTHR43369">
    <property type="entry name" value="PHOSPHORIBOSYLGLYCINAMIDE FORMYLTRANSFERASE"/>
    <property type="match status" value="1"/>
</dbReference>
<name>A0A1E1F2Y3_9SPHN</name>
<dbReference type="UniPathway" id="UPA00074">
    <property type="reaction ID" value="UER00126"/>
</dbReference>
<dbReference type="Gene3D" id="3.40.50.170">
    <property type="entry name" value="Formyl transferase, N-terminal domain"/>
    <property type="match status" value="1"/>
</dbReference>
<feature type="binding site" evidence="4">
    <location>
        <begin position="14"/>
        <end position="16"/>
    </location>
    <ligand>
        <name>N(1)-(5-phospho-beta-D-ribosyl)glycinamide</name>
        <dbReference type="ChEBI" id="CHEBI:143788"/>
    </ligand>
</feature>
<dbReference type="AlphaFoldDB" id="A0A1E1F2Y3"/>
<organism evidence="6 7">
    <name type="scientific">Sphingobium cloacae</name>
    <dbReference type="NCBI Taxonomy" id="120107"/>
    <lineage>
        <taxon>Bacteria</taxon>
        <taxon>Pseudomonadati</taxon>
        <taxon>Pseudomonadota</taxon>
        <taxon>Alphaproteobacteria</taxon>
        <taxon>Sphingomonadales</taxon>
        <taxon>Sphingomonadaceae</taxon>
        <taxon>Sphingobium</taxon>
    </lineage>
</organism>
<dbReference type="SUPFAM" id="SSF53328">
    <property type="entry name" value="Formyltransferase"/>
    <property type="match status" value="1"/>
</dbReference>
<sequence length="317" mass="34679">MTKAKVAILISGRGSNMAALLYAAKHPACPYEIVLVASNNPDAPGLILAAAEGVPTFAHSHKGMKRAEFDSLIDRELRKAGAEYVALAGYMRLLSPEFVAGWEGRMLNVHPSLLPKYKGLDTHQRAIDAGDNHGGCSIHIVTAELDDGPVLGQTTVAILPGDTADSLADRTLVAEHQLYPRVLADFVTRERDPDWLLDQVRQRALALPQSDEGLSHGMASFGIEKGKKFAYFTRDHHGDGITALLVKTSAPEEQAMLIESDPDLYYRPAYLGPAGWVGIRLDMGELDWDLVEDRLQRSWRTVAPKKLTALMDAADQF</sequence>
<dbReference type="EMBL" id="AP017655">
    <property type="protein sequence ID" value="BAV64879.1"/>
    <property type="molecule type" value="Genomic_DNA"/>
</dbReference>
<evidence type="ECO:0000259" key="5">
    <source>
        <dbReference type="Pfam" id="PF00551"/>
    </source>
</evidence>
<comment type="catalytic activity">
    <reaction evidence="4">
        <text>N(1)-(5-phospho-beta-D-ribosyl)glycinamide + (6R)-10-formyltetrahydrofolate = N(2)-formyl-N(1)-(5-phospho-beta-D-ribosyl)glycinamide + (6S)-5,6,7,8-tetrahydrofolate + H(+)</text>
        <dbReference type="Rhea" id="RHEA:15053"/>
        <dbReference type="ChEBI" id="CHEBI:15378"/>
        <dbReference type="ChEBI" id="CHEBI:57453"/>
        <dbReference type="ChEBI" id="CHEBI:143788"/>
        <dbReference type="ChEBI" id="CHEBI:147286"/>
        <dbReference type="ChEBI" id="CHEBI:195366"/>
        <dbReference type="EC" id="2.1.2.2"/>
    </reaction>
</comment>
<feature type="active site" description="Proton donor" evidence="4">
    <location>
        <position position="110"/>
    </location>
</feature>
<dbReference type="NCBIfam" id="TIGR00639">
    <property type="entry name" value="PurN"/>
    <property type="match status" value="1"/>
</dbReference>
<reference evidence="6 7" key="1">
    <citation type="submission" date="2016-10" db="EMBL/GenBank/DDBJ databases">
        <title>Complete Genome Sequence of the Nonylphenol-Degrading Bacterium Sphingobium cloacae JCM 10874T.</title>
        <authorList>
            <person name="Ootsuka M."/>
            <person name="Nishizawa T."/>
            <person name="Ohta H."/>
        </authorList>
    </citation>
    <scope>NUCLEOTIDE SEQUENCE [LARGE SCALE GENOMIC DNA]</scope>
    <source>
        <strain evidence="6 7">JCM 10874</strain>
    </source>
</reference>
<comment type="function">
    <text evidence="4">Catalyzes the transfer of a formyl group from 10-formyltetrahydrofolate to 5-phospho-ribosyl-glycinamide (GAR), producing 5-phospho-ribosyl-N-formylglycinamide (FGAR) and tetrahydrofolate.</text>
</comment>
<evidence type="ECO:0000256" key="3">
    <source>
        <dbReference type="ARBA" id="ARBA00022755"/>
    </source>
</evidence>
<proteinExistence type="inferred from homology"/>
<comment type="pathway">
    <text evidence="1 4">Purine metabolism; IMP biosynthesis via de novo pathway; N(2)-formyl-N(1)-(5-phospho-D-ribosyl)glycinamide from N(1)-(5-phospho-D-ribosyl)glycinamide (10-formyl THF route): step 1/1.</text>
</comment>
<evidence type="ECO:0000313" key="6">
    <source>
        <dbReference type="EMBL" id="BAV64879.1"/>
    </source>
</evidence>
<dbReference type="HAMAP" id="MF_01930">
    <property type="entry name" value="PurN"/>
    <property type="match status" value="1"/>
</dbReference>
<gene>
    <name evidence="4" type="primary">purN</name>
    <name evidence="6" type="ORF">SCLO_1018390</name>
</gene>
<dbReference type="InterPro" id="IPR002376">
    <property type="entry name" value="Formyl_transf_N"/>
</dbReference>
<dbReference type="Proteomes" id="UP000218272">
    <property type="component" value="Chromosome SCLO_1"/>
</dbReference>
<evidence type="ECO:0000256" key="2">
    <source>
        <dbReference type="ARBA" id="ARBA00022679"/>
    </source>
</evidence>
<dbReference type="GO" id="GO:0004644">
    <property type="term" value="F:phosphoribosylglycinamide formyltransferase activity"/>
    <property type="evidence" value="ECO:0007669"/>
    <property type="project" value="UniProtKB-UniRule"/>
</dbReference>
<protein>
    <recommendedName>
        <fullName evidence="4">Phosphoribosylglycinamide formyltransferase</fullName>
        <ecNumber evidence="4">2.1.2.2</ecNumber>
    </recommendedName>
    <alternativeName>
        <fullName evidence="4">5'-phosphoribosylglycinamide transformylase</fullName>
    </alternativeName>
    <alternativeName>
        <fullName evidence="4">GAR transformylase</fullName>
        <shortName evidence="4">GART</shortName>
    </alternativeName>
</protein>
<feature type="domain" description="Formyl transferase N-terminal" evidence="5">
    <location>
        <begin position="5"/>
        <end position="183"/>
    </location>
</feature>